<dbReference type="EMBL" id="JAHRIP010086772">
    <property type="protein sequence ID" value="MEQ2315530.1"/>
    <property type="molecule type" value="Genomic_DNA"/>
</dbReference>
<evidence type="ECO:0008006" key="4">
    <source>
        <dbReference type="Google" id="ProtNLM"/>
    </source>
</evidence>
<gene>
    <name evidence="2" type="ORF">AMECASPLE_023295</name>
</gene>
<sequence>METKNPPGANLSDPPQIYLTNVGDPSSLTPLLSLAPVGGGTGSSVPAPLASVAPQQDDCGGVTNSSTPHPQAGPPPTPVFVIINPSPPQQQQQAPPSVQASPAARPPPPIVIKEENLPSEEELLEMVTLERKQAEEVPQLVCGSAEPEPHLTIVESPPPTGADVQRDREGGEAKDSPAEPSVPPATSSSAVTSPSGAVPPKPKKPRILELPSSPSLPPGLSLDKVNAAVNSLLAPGSATNTLTPTVITSHALTPVLLTPSALPSTIHFWSTLSPIAPRSPAKLSFQFPANGSNQIHIPALSVDGLSTPVVLSPGPQKP</sequence>
<feature type="compositionally biased region" description="Low complexity" evidence="1">
    <location>
        <begin position="89"/>
        <end position="103"/>
    </location>
</feature>
<feature type="region of interest" description="Disordered" evidence="1">
    <location>
        <begin position="138"/>
        <end position="216"/>
    </location>
</feature>
<protein>
    <recommendedName>
        <fullName evidence="4">ELK1, member of ETS oncogene family</fullName>
    </recommendedName>
</protein>
<evidence type="ECO:0000313" key="3">
    <source>
        <dbReference type="Proteomes" id="UP001469553"/>
    </source>
</evidence>
<feature type="compositionally biased region" description="Basic and acidic residues" evidence="1">
    <location>
        <begin position="164"/>
        <end position="177"/>
    </location>
</feature>
<feature type="compositionally biased region" description="Low complexity" evidence="1">
    <location>
        <begin position="184"/>
        <end position="198"/>
    </location>
</feature>
<evidence type="ECO:0000313" key="2">
    <source>
        <dbReference type="EMBL" id="MEQ2315530.1"/>
    </source>
</evidence>
<proteinExistence type="predicted"/>
<feature type="compositionally biased region" description="Low complexity" evidence="1">
    <location>
        <begin position="25"/>
        <end position="36"/>
    </location>
</feature>
<comment type="caution">
    <text evidence="2">The sequence shown here is derived from an EMBL/GenBank/DDBJ whole genome shotgun (WGS) entry which is preliminary data.</text>
</comment>
<keyword evidence="3" id="KW-1185">Reference proteome</keyword>
<organism evidence="2 3">
    <name type="scientific">Ameca splendens</name>
    <dbReference type="NCBI Taxonomy" id="208324"/>
    <lineage>
        <taxon>Eukaryota</taxon>
        <taxon>Metazoa</taxon>
        <taxon>Chordata</taxon>
        <taxon>Craniata</taxon>
        <taxon>Vertebrata</taxon>
        <taxon>Euteleostomi</taxon>
        <taxon>Actinopterygii</taxon>
        <taxon>Neopterygii</taxon>
        <taxon>Teleostei</taxon>
        <taxon>Neoteleostei</taxon>
        <taxon>Acanthomorphata</taxon>
        <taxon>Ovalentaria</taxon>
        <taxon>Atherinomorphae</taxon>
        <taxon>Cyprinodontiformes</taxon>
        <taxon>Goodeidae</taxon>
        <taxon>Ameca</taxon>
    </lineage>
</organism>
<feature type="region of interest" description="Disordered" evidence="1">
    <location>
        <begin position="1"/>
        <end position="119"/>
    </location>
</feature>
<evidence type="ECO:0000256" key="1">
    <source>
        <dbReference type="SAM" id="MobiDB-lite"/>
    </source>
</evidence>
<dbReference type="Proteomes" id="UP001469553">
    <property type="component" value="Unassembled WGS sequence"/>
</dbReference>
<accession>A0ABV1ACJ2</accession>
<reference evidence="2 3" key="1">
    <citation type="submission" date="2021-06" db="EMBL/GenBank/DDBJ databases">
        <authorList>
            <person name="Palmer J.M."/>
        </authorList>
    </citation>
    <scope>NUCLEOTIDE SEQUENCE [LARGE SCALE GENOMIC DNA]</scope>
    <source>
        <strain evidence="2 3">AS_MEX2019</strain>
        <tissue evidence="2">Muscle</tissue>
    </source>
</reference>
<name>A0ABV1ACJ2_9TELE</name>